<organism evidence="2 3">
    <name type="scientific">Cordyceps militaris (strain CM01)</name>
    <name type="common">Caterpillar fungus</name>
    <dbReference type="NCBI Taxonomy" id="983644"/>
    <lineage>
        <taxon>Eukaryota</taxon>
        <taxon>Fungi</taxon>
        <taxon>Dikarya</taxon>
        <taxon>Ascomycota</taxon>
        <taxon>Pezizomycotina</taxon>
        <taxon>Sordariomycetes</taxon>
        <taxon>Hypocreomycetidae</taxon>
        <taxon>Hypocreales</taxon>
        <taxon>Cordycipitaceae</taxon>
        <taxon>Cordyceps</taxon>
    </lineage>
</organism>
<protein>
    <submittedName>
        <fullName evidence="2">Uncharacterized protein</fullName>
    </submittedName>
</protein>
<dbReference type="EMBL" id="JH126405">
    <property type="protein sequence ID" value="EGX88906.1"/>
    <property type="molecule type" value="Genomic_DNA"/>
</dbReference>
<keyword evidence="3" id="KW-1185">Reference proteome</keyword>
<dbReference type="AlphaFoldDB" id="G3JSR0"/>
<dbReference type="Gene3D" id="3.30.110.170">
    <property type="entry name" value="Protein of unknown function (DUF541), domain 1"/>
    <property type="match status" value="1"/>
</dbReference>
<dbReference type="VEuPathDB" id="FungiDB:CCM_08953"/>
<dbReference type="RefSeq" id="XP_006674151.1">
    <property type="nucleotide sequence ID" value="XM_006674088.1"/>
</dbReference>
<dbReference type="Proteomes" id="UP000001610">
    <property type="component" value="Unassembled WGS sequence"/>
</dbReference>
<feature type="region of interest" description="Disordered" evidence="1">
    <location>
        <begin position="1"/>
        <end position="26"/>
    </location>
</feature>
<accession>G3JSR0</accession>
<evidence type="ECO:0000313" key="2">
    <source>
        <dbReference type="EMBL" id="EGX88906.1"/>
    </source>
</evidence>
<evidence type="ECO:0000256" key="1">
    <source>
        <dbReference type="SAM" id="MobiDB-lite"/>
    </source>
</evidence>
<dbReference type="KEGG" id="cmt:CCM_08953"/>
<proteinExistence type="predicted"/>
<dbReference type="Pfam" id="PF04402">
    <property type="entry name" value="SIMPL"/>
    <property type="match status" value="1"/>
</dbReference>
<evidence type="ECO:0000313" key="3">
    <source>
        <dbReference type="Proteomes" id="UP000001610"/>
    </source>
</evidence>
<dbReference type="Gene3D" id="3.30.70.2970">
    <property type="entry name" value="Protein of unknown function (DUF541), domain 2"/>
    <property type="match status" value="1"/>
</dbReference>
<dbReference type="HOGENOM" id="CLU_966489_0_0_1"/>
<reference evidence="2 3" key="1">
    <citation type="journal article" date="2011" name="Genome Biol.">
        <title>Genome sequence of the insect pathogenic fungus Cordyceps militaris, a valued traditional Chinese medicine.</title>
        <authorList>
            <person name="Zheng P."/>
            <person name="Xia Y."/>
            <person name="Xiao G."/>
            <person name="Xiong C."/>
            <person name="Hu X."/>
            <person name="Zhang S."/>
            <person name="Zheng H."/>
            <person name="Huang Y."/>
            <person name="Zhou Y."/>
            <person name="Wang S."/>
            <person name="Zhao G.P."/>
            <person name="Liu X."/>
            <person name="St Leger R.J."/>
            <person name="Wang C."/>
        </authorList>
    </citation>
    <scope>NUCLEOTIDE SEQUENCE [LARGE SCALE GENOMIC DNA]</scope>
    <source>
        <strain evidence="2 3">CM01</strain>
    </source>
</reference>
<dbReference type="InParanoid" id="G3JSR0"/>
<gene>
    <name evidence="2" type="ORF">CCM_08953</name>
</gene>
<sequence>MSPSSTADPHHVPMPPLTAKMRGHGVVRHKPESARIQAHLLYEGTVWGTAKRALINEMNRIEIEFCSPSGAEDAPSLEALELADPDPTPAEADGYKGKQKLRMSAGEFINRYPSKTAVAPYRTTTTPIPPRNEFWAGPVHNTTRQATAEEIGGRKGALLYAVSATVRLLFRDFDRLGAFIQTRIGSPYARLEGPEWEISEPTRARLAAAAARRAFEDAYSQAVVYGEFLGPMRIQPVEIVQDGRDKMVFETDEETEFGPSLLTALTTMGQTPQEARVSVTCDVTFIID</sequence>
<dbReference type="InterPro" id="IPR007497">
    <property type="entry name" value="SIMPL/DUF541"/>
</dbReference>
<dbReference type="GeneID" id="18170957"/>
<name>G3JSR0_CORMM</name>